<accession>A0A1U9YX26</accession>
<protein>
    <submittedName>
        <fullName evidence="1">Uncharacterized protein</fullName>
    </submittedName>
</protein>
<keyword evidence="2" id="KW-1185">Reference proteome</keyword>
<dbReference type="KEGG" id="mmed:Mame_00619"/>
<sequence length="169" mass="18570">MLRTDAMIAGTETVLERVLLAIIAAHPVTAESGQCVERRLGLAMKALLGPSTTPDGAIDEALAYMIRERRRDICNAEIFALVPTSNSAPARSVASLAESAAREILGLDCPVKVREAKDLLCREYRRHVVESDPATEALRDEAVSRILCELAEWDAHCFSVKQNRLQSNR</sequence>
<dbReference type="EMBL" id="CP020330">
    <property type="protein sequence ID" value="AQZ49995.1"/>
    <property type="molecule type" value="Genomic_DNA"/>
</dbReference>
<dbReference type="STRING" id="1122214.Mame_00619"/>
<evidence type="ECO:0000313" key="1">
    <source>
        <dbReference type="EMBL" id="AQZ49995.1"/>
    </source>
</evidence>
<gene>
    <name evidence="1" type="ORF">Mame_00619</name>
</gene>
<evidence type="ECO:0000313" key="2">
    <source>
        <dbReference type="Proteomes" id="UP000191135"/>
    </source>
</evidence>
<reference evidence="1 2" key="1">
    <citation type="submission" date="2017-03" db="EMBL/GenBank/DDBJ databases">
        <title>Foreign affairs: Plasmid Transfer between Roseobacters and Rhizobia.</title>
        <authorList>
            <person name="Bartling P."/>
            <person name="Bunk B."/>
            <person name="Overmann J."/>
            <person name="Brinkmann H."/>
            <person name="Petersen J."/>
        </authorList>
    </citation>
    <scope>NUCLEOTIDE SEQUENCE [LARGE SCALE GENOMIC DNA]</scope>
    <source>
        <strain evidence="1 2">MACL11</strain>
    </source>
</reference>
<name>A0A1U9YX26_9HYPH</name>
<dbReference type="Proteomes" id="UP000191135">
    <property type="component" value="Chromosome"/>
</dbReference>
<dbReference type="AlphaFoldDB" id="A0A1U9YX26"/>
<organism evidence="1 2">
    <name type="scientific">Martelella mediterranea DSM 17316</name>
    <dbReference type="NCBI Taxonomy" id="1122214"/>
    <lineage>
        <taxon>Bacteria</taxon>
        <taxon>Pseudomonadati</taxon>
        <taxon>Pseudomonadota</taxon>
        <taxon>Alphaproteobacteria</taxon>
        <taxon>Hyphomicrobiales</taxon>
        <taxon>Aurantimonadaceae</taxon>
        <taxon>Martelella</taxon>
    </lineage>
</organism>
<proteinExistence type="predicted"/>